<dbReference type="Proteomes" id="UP000249723">
    <property type="component" value="Unassembled WGS sequence"/>
</dbReference>
<proteinExistence type="predicted"/>
<dbReference type="Pfam" id="PF01063">
    <property type="entry name" value="Aminotran_4"/>
    <property type="match status" value="1"/>
</dbReference>
<organism evidence="1 2">
    <name type="scientific">Microbotryum saponariae</name>
    <dbReference type="NCBI Taxonomy" id="289078"/>
    <lineage>
        <taxon>Eukaryota</taxon>
        <taxon>Fungi</taxon>
        <taxon>Dikarya</taxon>
        <taxon>Basidiomycota</taxon>
        <taxon>Pucciniomycotina</taxon>
        <taxon>Microbotryomycetes</taxon>
        <taxon>Microbotryales</taxon>
        <taxon>Microbotryaceae</taxon>
        <taxon>Microbotryum</taxon>
    </lineage>
</organism>
<keyword evidence="2" id="KW-1185">Reference proteome</keyword>
<dbReference type="InterPro" id="IPR036038">
    <property type="entry name" value="Aminotransferase-like"/>
</dbReference>
<name>A0A2X0NL15_9BASI</name>
<dbReference type="InterPro" id="IPR001544">
    <property type="entry name" value="Aminotrans_IV"/>
</dbReference>
<evidence type="ECO:0000313" key="2">
    <source>
        <dbReference type="Proteomes" id="UP000249723"/>
    </source>
</evidence>
<dbReference type="Gene3D" id="3.20.10.10">
    <property type="entry name" value="D-amino Acid Aminotransferase, subunit A, domain 2"/>
    <property type="match status" value="1"/>
</dbReference>
<sequence length="302" mass="33495">MPSLEGLDAPDAILSTARYDPPLSSLDKNSLTQPPSAPSPYGLLAYHHDRLVQAAAAFAWTSAAQSLEGEQGLIRLRRRLDQAVSRWQTQNADKSDQPLRVSLPTRMLGDEASYSVRWCTLPQLRILVSPTSADDDLITVQAFACNPITPISNFFNLALANPTTLNALSSSSTFTYIPVRLDPARTSPSLLTQYKTTARDHYLASRERAGLGRDYNKPDEVLLFNQDDQVMEGSLSNVAFYRDGAWVTPHDEAGGLNGVMRRWLLEQGRWKQGMILRGQVSRGEWVLLSNCLRGCFVGRIES</sequence>
<accession>A0A2X0NL15</accession>
<protein>
    <submittedName>
        <fullName evidence="1">BZ3500_MvSof-1268-A1-R1_Chr4-2g07161 protein</fullName>
    </submittedName>
</protein>
<dbReference type="SUPFAM" id="SSF56752">
    <property type="entry name" value="D-aminoacid aminotransferase-like PLP-dependent enzymes"/>
    <property type="match status" value="1"/>
</dbReference>
<dbReference type="EMBL" id="FMWP01000092">
    <property type="protein sequence ID" value="SCZ97359.1"/>
    <property type="molecule type" value="Genomic_DNA"/>
</dbReference>
<dbReference type="STRING" id="289078.A0A2X0NL15"/>
<dbReference type="OrthoDB" id="64220at2759"/>
<gene>
    <name evidence="1" type="ORF">BZ3500_MVSOF-1268-A1-R1_CHR4-2G07161</name>
</gene>
<evidence type="ECO:0000313" key="1">
    <source>
        <dbReference type="EMBL" id="SCZ97359.1"/>
    </source>
</evidence>
<dbReference type="InterPro" id="IPR043132">
    <property type="entry name" value="BCAT-like_C"/>
</dbReference>
<dbReference type="GO" id="GO:0003824">
    <property type="term" value="F:catalytic activity"/>
    <property type="evidence" value="ECO:0007669"/>
    <property type="project" value="InterPro"/>
</dbReference>
<reference evidence="2" key="1">
    <citation type="submission" date="2016-10" db="EMBL/GenBank/DDBJ databases">
        <authorList>
            <person name="Jeantristanb JTB J.-T."/>
            <person name="Ricardo R."/>
        </authorList>
    </citation>
    <scope>NUCLEOTIDE SEQUENCE [LARGE SCALE GENOMIC DNA]</scope>
</reference>
<dbReference type="AlphaFoldDB" id="A0A2X0NL15"/>